<dbReference type="Proteomes" id="UP000046393">
    <property type="component" value="Unplaced"/>
</dbReference>
<feature type="compositionally biased region" description="Polar residues" evidence="1">
    <location>
        <begin position="121"/>
        <end position="130"/>
    </location>
</feature>
<evidence type="ECO:0000313" key="3">
    <source>
        <dbReference type="Proteomes" id="UP000046393"/>
    </source>
</evidence>
<reference evidence="4" key="1">
    <citation type="submission" date="2017-02" db="UniProtKB">
        <authorList>
            <consortium name="WormBaseParasite"/>
        </authorList>
    </citation>
    <scope>IDENTIFICATION</scope>
</reference>
<accession>A0A0N5ATH4</accession>
<evidence type="ECO:0000256" key="2">
    <source>
        <dbReference type="SAM" id="SignalP"/>
    </source>
</evidence>
<feature type="signal peptide" evidence="2">
    <location>
        <begin position="1"/>
        <end position="32"/>
    </location>
</feature>
<evidence type="ECO:0000256" key="1">
    <source>
        <dbReference type="SAM" id="MobiDB-lite"/>
    </source>
</evidence>
<organism evidence="3 4">
    <name type="scientific">Syphacia muris</name>
    <dbReference type="NCBI Taxonomy" id="451379"/>
    <lineage>
        <taxon>Eukaryota</taxon>
        <taxon>Metazoa</taxon>
        <taxon>Ecdysozoa</taxon>
        <taxon>Nematoda</taxon>
        <taxon>Chromadorea</taxon>
        <taxon>Rhabditida</taxon>
        <taxon>Spirurina</taxon>
        <taxon>Oxyuridomorpha</taxon>
        <taxon>Oxyuroidea</taxon>
        <taxon>Oxyuridae</taxon>
        <taxon>Syphacia</taxon>
    </lineage>
</organism>
<feature type="chain" id="PRO_5005893523" evidence="2">
    <location>
        <begin position="33"/>
        <end position="150"/>
    </location>
</feature>
<protein>
    <submittedName>
        <fullName evidence="4">ShKT domain-containing protein</fullName>
    </submittedName>
</protein>
<feature type="compositionally biased region" description="Basic residues" evidence="1">
    <location>
        <begin position="131"/>
        <end position="150"/>
    </location>
</feature>
<dbReference type="AlphaFoldDB" id="A0A0N5ATH4"/>
<dbReference type="STRING" id="451379.A0A0N5ATH4"/>
<dbReference type="WBParaSite" id="SMUV_0000813001-mRNA-1">
    <property type="protein sequence ID" value="SMUV_0000813001-mRNA-1"/>
    <property type="gene ID" value="SMUV_0000813001"/>
</dbReference>
<keyword evidence="3" id="KW-1185">Reference proteome</keyword>
<keyword evidence="2" id="KW-0732">Signal</keyword>
<proteinExistence type="predicted"/>
<feature type="region of interest" description="Disordered" evidence="1">
    <location>
        <begin position="105"/>
        <end position="150"/>
    </location>
</feature>
<evidence type="ECO:0000313" key="4">
    <source>
        <dbReference type="WBParaSite" id="SMUV_0000813001-mRNA-1"/>
    </source>
</evidence>
<name>A0A0N5ATH4_9BILA</name>
<sequence>MYSSRPTSSAKLMRNISVLLLFLQITAIIAEADIKRVFEYIFQHPGECGDPFANDSEWIPAHRLCTNNCDITTEICMKAIKNDKQRCDKLPSVCVKGLKAELAKPPKPARVLESNDDKQVPAQSKNYKSNGNRRGRHKLRNKDGHKRYTD</sequence>